<dbReference type="SUPFAM" id="SSF54236">
    <property type="entry name" value="Ubiquitin-like"/>
    <property type="match status" value="2"/>
</dbReference>
<sequence length="417" mass="49019">MEKQQVLRIKLSDYSLKLKVSKKTTISQLKQIIFKKTKIEPLFQRIIGLNHSTEDEECPLGVLNLQSNHHITVTHLSKEEIEKKMNRIPEIVSDPEIDEDPENVEDLVSLEMISDVTPPLLDIEYVQEFTHRLKKISEEPFEEFLQNRKISSKLVVLYFHEINNEKSENFFEHKFLDRKISVLLNENFLLWMGGIDENFSNKNELKELLNIKEFPVMCVFDNSTESFHIDTLHSTMDVDSIIANLLHRRVEYNPGTKKQLKPRLSRKTSSRTLRKIQDLEYEIAMNFDKEKERLHKLVEEDIQREEIEKKLFEKSKLSKKEKAQKSLPQEPDQGTENVAKIKIRKQNNEIIYRFLGTEKLKILFTLVESKFPELGNYQLSSNYPRLALSSNSENLENQTLQEAGLVPQAMFFIRELD</sequence>
<dbReference type="PROSITE" id="PS50033">
    <property type="entry name" value="UBX"/>
    <property type="match status" value="1"/>
</dbReference>
<organism evidence="2 3">
    <name type="scientific">Anaeramoeba flamelloides</name>
    <dbReference type="NCBI Taxonomy" id="1746091"/>
    <lineage>
        <taxon>Eukaryota</taxon>
        <taxon>Metamonada</taxon>
        <taxon>Anaeramoebidae</taxon>
        <taxon>Anaeramoeba</taxon>
    </lineage>
</organism>
<feature type="domain" description="UBX" evidence="1">
    <location>
        <begin position="346"/>
        <end position="413"/>
    </location>
</feature>
<dbReference type="InterPro" id="IPR036249">
    <property type="entry name" value="Thioredoxin-like_sf"/>
</dbReference>
<dbReference type="InterPro" id="IPR006577">
    <property type="entry name" value="UAS"/>
</dbReference>
<dbReference type="Proteomes" id="UP001146793">
    <property type="component" value="Unassembled WGS sequence"/>
</dbReference>
<protein>
    <submittedName>
        <fullName evidence="2">Fas-associated factor</fullName>
    </submittedName>
</protein>
<dbReference type="Gene3D" id="3.10.20.90">
    <property type="entry name" value="Phosphatidylinositol 3-kinase Catalytic Subunit, Chain A, domain 1"/>
    <property type="match status" value="2"/>
</dbReference>
<evidence type="ECO:0000313" key="3">
    <source>
        <dbReference type="Proteomes" id="UP001146793"/>
    </source>
</evidence>
<dbReference type="InterPro" id="IPR001012">
    <property type="entry name" value="UBX_dom"/>
</dbReference>
<evidence type="ECO:0000259" key="1">
    <source>
        <dbReference type="PROSITE" id="PS50033"/>
    </source>
</evidence>
<reference evidence="2" key="1">
    <citation type="submission" date="2022-08" db="EMBL/GenBank/DDBJ databases">
        <title>Novel sulphate-reducing endosymbionts in the free-living metamonad Anaeramoeba.</title>
        <authorList>
            <person name="Jerlstrom-Hultqvist J."/>
            <person name="Cepicka I."/>
            <person name="Gallot-Lavallee L."/>
            <person name="Salas-Leiva D."/>
            <person name="Curtis B.A."/>
            <person name="Zahonova K."/>
            <person name="Pipaliya S."/>
            <person name="Dacks J."/>
            <person name="Roger A.J."/>
        </authorList>
    </citation>
    <scope>NUCLEOTIDE SEQUENCE</scope>
    <source>
        <strain evidence="2">Busselton2</strain>
    </source>
</reference>
<dbReference type="EMBL" id="JANTQA010000047">
    <property type="protein sequence ID" value="KAJ3433652.1"/>
    <property type="molecule type" value="Genomic_DNA"/>
</dbReference>
<dbReference type="PANTHER" id="PTHR23322">
    <property type="entry name" value="FAS-ASSOCIATED PROTEIN"/>
    <property type="match status" value="1"/>
</dbReference>
<comment type="caution">
    <text evidence="2">The sequence shown here is derived from an EMBL/GenBank/DDBJ whole genome shotgun (WGS) entry which is preliminary data.</text>
</comment>
<gene>
    <name evidence="2" type="ORF">M0812_22614</name>
</gene>
<dbReference type="Pfam" id="PF00789">
    <property type="entry name" value="UBX"/>
    <property type="match status" value="1"/>
</dbReference>
<dbReference type="GO" id="GO:0043130">
    <property type="term" value="F:ubiquitin binding"/>
    <property type="evidence" value="ECO:0007669"/>
    <property type="project" value="TreeGrafter"/>
</dbReference>
<dbReference type="Gene3D" id="3.40.30.10">
    <property type="entry name" value="Glutaredoxin"/>
    <property type="match status" value="1"/>
</dbReference>
<proteinExistence type="predicted"/>
<dbReference type="InterPro" id="IPR050730">
    <property type="entry name" value="UBX_domain-protein"/>
</dbReference>
<evidence type="ECO:0000313" key="2">
    <source>
        <dbReference type="EMBL" id="KAJ3433652.1"/>
    </source>
</evidence>
<accession>A0AAV7Z0E6</accession>
<dbReference type="InterPro" id="IPR029071">
    <property type="entry name" value="Ubiquitin-like_domsf"/>
</dbReference>
<name>A0AAV7Z0E6_9EUKA</name>
<dbReference type="AlphaFoldDB" id="A0AAV7Z0E6"/>
<dbReference type="SMART" id="SM00594">
    <property type="entry name" value="UAS"/>
    <property type="match status" value="1"/>
</dbReference>
<dbReference type="SUPFAM" id="SSF52833">
    <property type="entry name" value="Thioredoxin-like"/>
    <property type="match status" value="1"/>
</dbReference>